<sequence>MPHELQSTARMQQLRGDEDALSDSEVSELDLTWANVAANEVADATQAVSDVDAESSDSQVNNGNDSSDDDADAAVSDSGSEYDPSASATSEDFSCDEDSDSVGLDSDSVCSEADSACWSDDDGLGPLDDLSQRQYAGINDGKARAGSRSAKAITIKSRVSVIHVSV</sequence>
<name>A0ACC2I4F4_9PLEO</name>
<accession>A0ACC2I4F4</accession>
<dbReference type="EMBL" id="JAPHNI010000522">
    <property type="protein sequence ID" value="KAJ8110222.1"/>
    <property type="molecule type" value="Genomic_DNA"/>
</dbReference>
<keyword evidence="2" id="KW-1185">Reference proteome</keyword>
<proteinExistence type="predicted"/>
<gene>
    <name evidence="1" type="ORF">OPT61_g6879</name>
</gene>
<dbReference type="Proteomes" id="UP001153331">
    <property type="component" value="Unassembled WGS sequence"/>
</dbReference>
<organism evidence="1 2">
    <name type="scientific">Boeremia exigua</name>
    <dbReference type="NCBI Taxonomy" id="749465"/>
    <lineage>
        <taxon>Eukaryota</taxon>
        <taxon>Fungi</taxon>
        <taxon>Dikarya</taxon>
        <taxon>Ascomycota</taxon>
        <taxon>Pezizomycotina</taxon>
        <taxon>Dothideomycetes</taxon>
        <taxon>Pleosporomycetidae</taxon>
        <taxon>Pleosporales</taxon>
        <taxon>Pleosporineae</taxon>
        <taxon>Didymellaceae</taxon>
        <taxon>Boeremia</taxon>
    </lineage>
</organism>
<protein>
    <submittedName>
        <fullName evidence="1">Uncharacterized protein</fullName>
    </submittedName>
</protein>
<reference evidence="1" key="1">
    <citation type="submission" date="2022-11" db="EMBL/GenBank/DDBJ databases">
        <title>Genome Sequence of Boeremia exigua.</title>
        <authorList>
            <person name="Buettner E."/>
        </authorList>
    </citation>
    <scope>NUCLEOTIDE SEQUENCE</scope>
    <source>
        <strain evidence="1">CU02</strain>
    </source>
</reference>
<evidence type="ECO:0000313" key="2">
    <source>
        <dbReference type="Proteomes" id="UP001153331"/>
    </source>
</evidence>
<evidence type="ECO:0000313" key="1">
    <source>
        <dbReference type="EMBL" id="KAJ8110222.1"/>
    </source>
</evidence>
<comment type="caution">
    <text evidence="1">The sequence shown here is derived from an EMBL/GenBank/DDBJ whole genome shotgun (WGS) entry which is preliminary data.</text>
</comment>